<feature type="domain" description="Casparian strip membrane protein" evidence="8">
    <location>
        <begin position="1"/>
        <end position="63"/>
    </location>
</feature>
<dbReference type="EMBL" id="AUSU01007650">
    <property type="protein sequence ID" value="EPS60328.1"/>
    <property type="molecule type" value="Genomic_DNA"/>
</dbReference>
<dbReference type="AlphaFoldDB" id="S8DC49"/>
<reference evidence="9 10" key="1">
    <citation type="journal article" date="2013" name="BMC Genomics">
        <title>The miniature genome of a carnivorous plant Genlisea aurea contains a low number of genes and short non-coding sequences.</title>
        <authorList>
            <person name="Leushkin E.V."/>
            <person name="Sutormin R.A."/>
            <person name="Nabieva E.R."/>
            <person name="Penin A.A."/>
            <person name="Kondrashov A.S."/>
            <person name="Logacheva M.D."/>
        </authorList>
    </citation>
    <scope>NUCLEOTIDE SEQUENCE [LARGE SCALE GENOMIC DNA]</scope>
</reference>
<sequence length="83" mass="9163">FFFFFSQVMIVAVSGSVGAGWMTLLMINEGDVYTNWWPVCGAFSSFCGEMLAALIVSSFAFVVALLLIVWTLHVSVDPFLVEE</sequence>
<name>S8DC49_9LAMI</name>
<comment type="subcellular location">
    <subcellularLocation>
        <location evidence="1 7">Cell membrane</location>
        <topology evidence="1 7">Multi-pass membrane protein</topology>
    </subcellularLocation>
</comment>
<dbReference type="Pfam" id="PF04535">
    <property type="entry name" value="CASP_dom"/>
    <property type="match status" value="1"/>
</dbReference>
<keyword evidence="6 7" id="KW-0472">Membrane</keyword>
<evidence type="ECO:0000256" key="1">
    <source>
        <dbReference type="ARBA" id="ARBA00004651"/>
    </source>
</evidence>
<evidence type="ECO:0000256" key="4">
    <source>
        <dbReference type="ARBA" id="ARBA00022692"/>
    </source>
</evidence>
<keyword evidence="5 7" id="KW-1133">Transmembrane helix</keyword>
<protein>
    <recommendedName>
        <fullName evidence="7">CASP-like protein</fullName>
    </recommendedName>
</protein>
<accession>S8DC49</accession>
<keyword evidence="4 7" id="KW-0812">Transmembrane</keyword>
<comment type="caution">
    <text evidence="9">The sequence shown here is derived from an EMBL/GenBank/DDBJ whole genome shotgun (WGS) entry which is preliminary data.</text>
</comment>
<comment type="subunit">
    <text evidence="7">Homodimer and heterodimers.</text>
</comment>
<evidence type="ECO:0000313" key="9">
    <source>
        <dbReference type="EMBL" id="EPS60328.1"/>
    </source>
</evidence>
<keyword evidence="10" id="KW-1185">Reference proteome</keyword>
<dbReference type="OrthoDB" id="912656at2759"/>
<feature type="transmembrane region" description="Helical" evidence="7">
    <location>
        <begin position="6"/>
        <end position="27"/>
    </location>
</feature>
<evidence type="ECO:0000256" key="5">
    <source>
        <dbReference type="ARBA" id="ARBA00022989"/>
    </source>
</evidence>
<dbReference type="Proteomes" id="UP000015453">
    <property type="component" value="Unassembled WGS sequence"/>
</dbReference>
<comment type="caution">
    <text evidence="7">Lacks conserved residue(s) required for the propagation of feature annotation.</text>
</comment>
<comment type="similarity">
    <text evidence="2 7">Belongs to the Casparian strip membrane proteins (CASP) family.</text>
</comment>
<dbReference type="InterPro" id="IPR006702">
    <property type="entry name" value="CASP_dom"/>
</dbReference>
<evidence type="ECO:0000256" key="7">
    <source>
        <dbReference type="RuleBase" id="RU361233"/>
    </source>
</evidence>
<proteinExistence type="inferred from homology"/>
<evidence type="ECO:0000259" key="8">
    <source>
        <dbReference type="Pfam" id="PF04535"/>
    </source>
</evidence>
<keyword evidence="3 7" id="KW-1003">Cell membrane</keyword>
<evidence type="ECO:0000256" key="2">
    <source>
        <dbReference type="ARBA" id="ARBA00007651"/>
    </source>
</evidence>
<feature type="non-terminal residue" evidence="9">
    <location>
        <position position="1"/>
    </location>
</feature>
<organism evidence="9 10">
    <name type="scientific">Genlisea aurea</name>
    <dbReference type="NCBI Taxonomy" id="192259"/>
    <lineage>
        <taxon>Eukaryota</taxon>
        <taxon>Viridiplantae</taxon>
        <taxon>Streptophyta</taxon>
        <taxon>Embryophyta</taxon>
        <taxon>Tracheophyta</taxon>
        <taxon>Spermatophyta</taxon>
        <taxon>Magnoliopsida</taxon>
        <taxon>eudicotyledons</taxon>
        <taxon>Gunneridae</taxon>
        <taxon>Pentapetalae</taxon>
        <taxon>asterids</taxon>
        <taxon>lamiids</taxon>
        <taxon>Lamiales</taxon>
        <taxon>Lentibulariaceae</taxon>
        <taxon>Genlisea</taxon>
    </lineage>
</organism>
<evidence type="ECO:0000313" key="10">
    <source>
        <dbReference type="Proteomes" id="UP000015453"/>
    </source>
</evidence>
<dbReference type="GO" id="GO:0005886">
    <property type="term" value="C:plasma membrane"/>
    <property type="evidence" value="ECO:0007669"/>
    <property type="project" value="UniProtKB-SubCell"/>
</dbReference>
<feature type="transmembrane region" description="Helical" evidence="7">
    <location>
        <begin position="39"/>
        <end position="72"/>
    </location>
</feature>
<gene>
    <name evidence="9" type="ORF">M569_14477</name>
</gene>
<evidence type="ECO:0000256" key="3">
    <source>
        <dbReference type="ARBA" id="ARBA00022475"/>
    </source>
</evidence>
<evidence type="ECO:0000256" key="6">
    <source>
        <dbReference type="ARBA" id="ARBA00023136"/>
    </source>
</evidence>